<feature type="compositionally biased region" description="Basic residues" evidence="1">
    <location>
        <begin position="47"/>
        <end position="58"/>
    </location>
</feature>
<feature type="region of interest" description="Disordered" evidence="1">
    <location>
        <begin position="47"/>
        <end position="84"/>
    </location>
</feature>
<evidence type="ECO:0000256" key="1">
    <source>
        <dbReference type="SAM" id="MobiDB-lite"/>
    </source>
</evidence>
<protein>
    <submittedName>
        <fullName evidence="2">Uncharacterized protein</fullName>
    </submittedName>
</protein>
<accession>A0A4S8KZF8</accession>
<dbReference type="OrthoDB" id="2957687at2759"/>
<proteinExistence type="predicted"/>
<feature type="region of interest" description="Disordered" evidence="1">
    <location>
        <begin position="1"/>
        <end position="22"/>
    </location>
</feature>
<name>A0A4S8KZF8_DENBC</name>
<evidence type="ECO:0000313" key="3">
    <source>
        <dbReference type="Proteomes" id="UP000297245"/>
    </source>
</evidence>
<dbReference type="AlphaFoldDB" id="A0A4S8KZF8"/>
<feature type="region of interest" description="Disordered" evidence="1">
    <location>
        <begin position="206"/>
        <end position="226"/>
    </location>
</feature>
<dbReference type="EMBL" id="ML179806">
    <property type="protein sequence ID" value="THU81462.1"/>
    <property type="molecule type" value="Genomic_DNA"/>
</dbReference>
<evidence type="ECO:0000313" key="2">
    <source>
        <dbReference type="EMBL" id="THU81462.1"/>
    </source>
</evidence>
<dbReference type="Proteomes" id="UP000297245">
    <property type="component" value="Unassembled WGS sequence"/>
</dbReference>
<keyword evidence="3" id="KW-1185">Reference proteome</keyword>
<reference evidence="2 3" key="1">
    <citation type="journal article" date="2019" name="Nat. Ecol. Evol.">
        <title>Megaphylogeny resolves global patterns of mushroom evolution.</title>
        <authorList>
            <person name="Varga T."/>
            <person name="Krizsan K."/>
            <person name="Foldi C."/>
            <person name="Dima B."/>
            <person name="Sanchez-Garcia M."/>
            <person name="Sanchez-Ramirez S."/>
            <person name="Szollosi G.J."/>
            <person name="Szarkandi J.G."/>
            <person name="Papp V."/>
            <person name="Albert L."/>
            <person name="Andreopoulos W."/>
            <person name="Angelini C."/>
            <person name="Antonin V."/>
            <person name="Barry K.W."/>
            <person name="Bougher N.L."/>
            <person name="Buchanan P."/>
            <person name="Buyck B."/>
            <person name="Bense V."/>
            <person name="Catcheside P."/>
            <person name="Chovatia M."/>
            <person name="Cooper J."/>
            <person name="Damon W."/>
            <person name="Desjardin D."/>
            <person name="Finy P."/>
            <person name="Geml J."/>
            <person name="Haridas S."/>
            <person name="Hughes K."/>
            <person name="Justo A."/>
            <person name="Karasinski D."/>
            <person name="Kautmanova I."/>
            <person name="Kiss B."/>
            <person name="Kocsube S."/>
            <person name="Kotiranta H."/>
            <person name="LaButti K.M."/>
            <person name="Lechner B.E."/>
            <person name="Liimatainen K."/>
            <person name="Lipzen A."/>
            <person name="Lukacs Z."/>
            <person name="Mihaltcheva S."/>
            <person name="Morgado L.N."/>
            <person name="Niskanen T."/>
            <person name="Noordeloos M.E."/>
            <person name="Ohm R.A."/>
            <person name="Ortiz-Santana B."/>
            <person name="Ovrebo C."/>
            <person name="Racz N."/>
            <person name="Riley R."/>
            <person name="Savchenko A."/>
            <person name="Shiryaev A."/>
            <person name="Soop K."/>
            <person name="Spirin V."/>
            <person name="Szebenyi C."/>
            <person name="Tomsovsky M."/>
            <person name="Tulloss R.E."/>
            <person name="Uehling J."/>
            <person name="Grigoriev I.V."/>
            <person name="Vagvolgyi C."/>
            <person name="Papp T."/>
            <person name="Martin F.M."/>
            <person name="Miettinen O."/>
            <person name="Hibbett D.S."/>
            <person name="Nagy L.G."/>
        </authorList>
    </citation>
    <scope>NUCLEOTIDE SEQUENCE [LARGE SCALE GENOMIC DNA]</scope>
    <source>
        <strain evidence="2 3">CBS 962.96</strain>
    </source>
</reference>
<sequence length="226" mass="25443">MPPAPASTPIPTFSSPRTAPRPKVIPLFATTISRRTRRQLAIHQNLHSRPHHYPHARRVTPMDRAQSPRQTTRVNPNHKKKKPPPIIIAAGGSLAAIESPLTSVEDNPELPTTSERPPREVNVQLIAPPHSSTTVTNAGWSAKEQQLYRQIGRDAITRFLEIGHCLSNQQPVLQHQAREYIESRIPAFTNHEGHWGADTILRDQLKSMKDTRNKRRARQTAEPDAE</sequence>
<gene>
    <name evidence="2" type="ORF">K435DRAFT_809042</name>
</gene>
<organism evidence="2 3">
    <name type="scientific">Dendrothele bispora (strain CBS 962.96)</name>
    <dbReference type="NCBI Taxonomy" id="1314807"/>
    <lineage>
        <taxon>Eukaryota</taxon>
        <taxon>Fungi</taxon>
        <taxon>Dikarya</taxon>
        <taxon>Basidiomycota</taxon>
        <taxon>Agaricomycotina</taxon>
        <taxon>Agaricomycetes</taxon>
        <taxon>Agaricomycetidae</taxon>
        <taxon>Agaricales</taxon>
        <taxon>Agaricales incertae sedis</taxon>
        <taxon>Dendrothele</taxon>
    </lineage>
</organism>